<organism evidence="1 2">
    <name type="scientific">Paraglaciecola polaris LMG 21857</name>
    <dbReference type="NCBI Taxonomy" id="1129793"/>
    <lineage>
        <taxon>Bacteria</taxon>
        <taxon>Pseudomonadati</taxon>
        <taxon>Pseudomonadota</taxon>
        <taxon>Gammaproteobacteria</taxon>
        <taxon>Alteromonadales</taxon>
        <taxon>Alteromonadaceae</taxon>
        <taxon>Paraglaciecola</taxon>
    </lineage>
</organism>
<proteinExistence type="predicted"/>
<dbReference type="Proteomes" id="UP000006322">
    <property type="component" value="Unassembled WGS sequence"/>
</dbReference>
<keyword evidence="2" id="KW-1185">Reference proteome</keyword>
<dbReference type="AlphaFoldDB" id="K6Z9Y7"/>
<comment type="caution">
    <text evidence="1">The sequence shown here is derived from an EMBL/GenBank/DDBJ whole genome shotgun (WGS) entry which is preliminary data.</text>
</comment>
<protein>
    <submittedName>
        <fullName evidence="1">Uncharacterized protein</fullName>
    </submittedName>
</protein>
<accession>K6Z9Y7</accession>
<name>K6Z9Y7_9ALTE</name>
<reference evidence="2" key="1">
    <citation type="journal article" date="2014" name="Environ. Microbiol.">
        <title>Comparative genomics of the marine bacterial genus Glaciecola reveals the high degree of genomic diversity and genomic characteristic for cold adaptation.</title>
        <authorList>
            <person name="Qin Q.L."/>
            <person name="Xie B.B."/>
            <person name="Yu Y."/>
            <person name="Shu Y.L."/>
            <person name="Rong J.C."/>
            <person name="Zhang Y.J."/>
            <person name="Zhao D.L."/>
            <person name="Chen X.L."/>
            <person name="Zhang X.Y."/>
            <person name="Chen B."/>
            <person name="Zhou B.C."/>
            <person name="Zhang Y.Z."/>
        </authorList>
    </citation>
    <scope>NUCLEOTIDE SEQUENCE [LARGE SCALE GENOMIC DNA]</scope>
    <source>
        <strain evidence="2">LMG 21857</strain>
    </source>
</reference>
<dbReference type="EMBL" id="BAER01000045">
    <property type="protein sequence ID" value="GAC32941.1"/>
    <property type="molecule type" value="Genomic_DNA"/>
</dbReference>
<sequence>MSDKALIISAASSLQLSLKIWLKSPLAIFCATSTAWFNGNITERLNRIVRITVIIKAIMITTTIHIRLDPNVSFALILESSARLFWKAFSSYNTCVISPLNSKKPCSLYAFACLKSPCSYMAINFLCRTTYLSTLLSIRINSFLASSAVARACIFFFDAINDACTLLKRWRIGFFREGS</sequence>
<evidence type="ECO:0000313" key="1">
    <source>
        <dbReference type="EMBL" id="GAC32941.1"/>
    </source>
</evidence>
<evidence type="ECO:0000313" key="2">
    <source>
        <dbReference type="Proteomes" id="UP000006322"/>
    </source>
</evidence>
<gene>
    <name evidence="1" type="ORF">GPLA_2035</name>
</gene>